<feature type="signal peptide" evidence="1">
    <location>
        <begin position="1"/>
        <end position="35"/>
    </location>
</feature>
<reference evidence="2 3" key="1">
    <citation type="submission" date="2016-06" db="EMBL/GenBank/DDBJ databases">
        <title>Complete genome sequence of a deep-branching marine Gamma Proteobacterium Woeseia oceani type strain XK5.</title>
        <authorList>
            <person name="Mu D."/>
            <person name="Du Z."/>
        </authorList>
    </citation>
    <scope>NUCLEOTIDE SEQUENCE [LARGE SCALE GENOMIC DNA]</scope>
    <source>
        <strain evidence="2 3">XK5</strain>
    </source>
</reference>
<dbReference type="Proteomes" id="UP000092695">
    <property type="component" value="Chromosome"/>
</dbReference>
<gene>
    <name evidence="2" type="ORF">BA177_01595</name>
</gene>
<dbReference type="RefSeq" id="WP_068612148.1">
    <property type="nucleotide sequence ID" value="NZ_CP016268.1"/>
</dbReference>
<dbReference type="Pfam" id="PF03640">
    <property type="entry name" value="Lipoprotein_15"/>
    <property type="match status" value="3"/>
</dbReference>
<dbReference type="EMBL" id="CP016268">
    <property type="protein sequence ID" value="ANO50085.1"/>
    <property type="molecule type" value="Genomic_DNA"/>
</dbReference>
<evidence type="ECO:0000313" key="2">
    <source>
        <dbReference type="EMBL" id="ANO50085.1"/>
    </source>
</evidence>
<dbReference type="GO" id="GO:0043448">
    <property type="term" value="P:alkane catabolic process"/>
    <property type="evidence" value="ECO:0007669"/>
    <property type="project" value="TreeGrafter"/>
</dbReference>
<dbReference type="InterPro" id="IPR005297">
    <property type="entry name" value="Lipoprotein_repeat"/>
</dbReference>
<evidence type="ECO:0000256" key="1">
    <source>
        <dbReference type="SAM" id="SignalP"/>
    </source>
</evidence>
<proteinExistence type="predicted"/>
<dbReference type="PANTHER" id="PTHR39335">
    <property type="entry name" value="BLL4220 PROTEIN"/>
    <property type="match status" value="1"/>
</dbReference>
<evidence type="ECO:0000313" key="3">
    <source>
        <dbReference type="Proteomes" id="UP000092695"/>
    </source>
</evidence>
<dbReference type="KEGG" id="woc:BA177_01595"/>
<dbReference type="PANTHER" id="PTHR39335:SF1">
    <property type="entry name" value="BLL4220 PROTEIN"/>
    <property type="match status" value="1"/>
</dbReference>
<dbReference type="OrthoDB" id="9800666at2"/>
<dbReference type="AlphaFoldDB" id="A0A193LC25"/>
<dbReference type="STRING" id="1548547.BA177_01595"/>
<organism evidence="2 3">
    <name type="scientific">Woeseia oceani</name>
    <dbReference type="NCBI Taxonomy" id="1548547"/>
    <lineage>
        <taxon>Bacteria</taxon>
        <taxon>Pseudomonadati</taxon>
        <taxon>Pseudomonadota</taxon>
        <taxon>Gammaproteobacteria</taxon>
        <taxon>Woeseiales</taxon>
        <taxon>Woeseiaceae</taxon>
        <taxon>Woeseia</taxon>
    </lineage>
</organism>
<protein>
    <recommendedName>
        <fullName evidence="4">Lipoprotein</fullName>
    </recommendedName>
</protein>
<name>A0A193LC25_9GAMM</name>
<accession>A0A193LC25</accession>
<keyword evidence="3" id="KW-1185">Reference proteome</keyword>
<evidence type="ECO:0008006" key="4">
    <source>
        <dbReference type="Google" id="ProtNLM"/>
    </source>
</evidence>
<feature type="chain" id="PRO_5008260023" description="Lipoprotein" evidence="1">
    <location>
        <begin position="36"/>
        <end position="480"/>
    </location>
</feature>
<sequence>MSKKVTTASRGFASVSQKSALLAVILMAGTVTSVAAESDPTSLQAWDYWQSPASPEQEEYVASKMPAGFQVVVTELEGPVFADANGRTLYKWPLENLRNGSTGDRKDGKSECTDEVLTVTSGLMSPYPAGLVLPNIDQRPSCVEVWPPVIAAEGAEPVGDWTLVERSDGSMQWAYDGYPMYVSILDQKKGDTLGGTKIESGGDAPAVRVPVGPRSAHPPIFEVIPMATGRMLITEDRYSVYSWDGDEPNKSNCFDSCLDNWTPVMAPETAVGQGKWTVIERSPGVGQWAFRGKPLYTYNNDPRTISLIGSDVPGWNNVYTQRVMLPPEDFTVQSTRIGHVLADADGNTLYLYNCSDDAFDQLACDHPDTPQEYRLAICGNGDPEICRNTFPYVPAPTDASSESGLWSVMIINPNTGHRASEDEEGAMHVWAYRDRPVYTFTGDEVPGDANGDAYGEFNGYRNGFKAFWLRDDYMSNAYSR</sequence>
<keyword evidence="1" id="KW-0732">Signal</keyword>